<organism evidence="1">
    <name type="scientific">Neisseria sicca VK64</name>
    <dbReference type="NCBI Taxonomy" id="1095748"/>
    <lineage>
        <taxon>Bacteria</taxon>
        <taxon>Pseudomonadati</taxon>
        <taxon>Pseudomonadota</taxon>
        <taxon>Betaproteobacteria</taxon>
        <taxon>Neisseriales</taxon>
        <taxon>Neisseriaceae</taxon>
        <taxon>Neisseria</taxon>
    </lineage>
</organism>
<gene>
    <name evidence="1" type="ORF">HMPREF1051_0539</name>
</gene>
<sequence>MGAVCGAWWYPLCNYLKNKCVLVNDMLQAHDTRFQTT</sequence>
<evidence type="ECO:0000313" key="1">
    <source>
        <dbReference type="EMBL" id="EIG25052.1"/>
    </source>
</evidence>
<dbReference type="AlphaFoldDB" id="I2NGU1"/>
<comment type="caution">
    <text evidence="1">The sequence shown here is derived from an EMBL/GenBank/DDBJ whole genome shotgun (WGS) entry which is preliminary data.</text>
</comment>
<dbReference type="EMBL" id="AJMT01000183">
    <property type="protein sequence ID" value="EIG25052.1"/>
    <property type="molecule type" value="Genomic_DNA"/>
</dbReference>
<protein>
    <submittedName>
        <fullName evidence="1">Uncharacterized protein</fullName>
    </submittedName>
</protein>
<reference evidence="1" key="1">
    <citation type="submission" date="2012-04" db="EMBL/GenBank/DDBJ databases">
        <authorList>
            <person name="Harkins D.M."/>
            <person name="Madupu R."/>
            <person name="Durkin A.S."/>
            <person name="Torralba M."/>
            <person name="Methe B."/>
            <person name="Sutton G.G."/>
            <person name="Nelson K.E."/>
        </authorList>
    </citation>
    <scope>NUCLEOTIDE SEQUENCE [LARGE SCALE GENOMIC DNA]</scope>
    <source>
        <strain evidence="1">VK64</strain>
    </source>
</reference>
<accession>I2NGU1</accession>
<dbReference type="Proteomes" id="UP000004473">
    <property type="component" value="Unassembled WGS sequence"/>
</dbReference>
<proteinExistence type="predicted"/>
<name>I2NGU1_NEISI</name>